<organism evidence="2 3">
    <name type="scientific">Halobacillus dabanensis</name>
    <dbReference type="NCBI Taxonomy" id="240302"/>
    <lineage>
        <taxon>Bacteria</taxon>
        <taxon>Bacillati</taxon>
        <taxon>Bacillota</taxon>
        <taxon>Bacilli</taxon>
        <taxon>Bacillales</taxon>
        <taxon>Bacillaceae</taxon>
        <taxon>Halobacillus</taxon>
    </lineage>
</organism>
<keyword evidence="3" id="KW-1185">Reference proteome</keyword>
<gene>
    <name evidence="2" type="ORF">SAMN04487936_10377</name>
</gene>
<proteinExistence type="predicted"/>
<dbReference type="PANTHER" id="PTHR43415">
    <property type="entry name" value="SPERMIDINE N(1)-ACETYLTRANSFERASE"/>
    <property type="match status" value="1"/>
</dbReference>
<dbReference type="InterPro" id="IPR000182">
    <property type="entry name" value="GNAT_dom"/>
</dbReference>
<accession>A0A1I3SS86</accession>
<dbReference type="PANTHER" id="PTHR43415:SF3">
    <property type="entry name" value="GNAT-FAMILY ACETYLTRANSFERASE"/>
    <property type="match status" value="1"/>
</dbReference>
<feature type="domain" description="N-acetyltransferase" evidence="1">
    <location>
        <begin position="1"/>
        <end position="165"/>
    </location>
</feature>
<dbReference type="Gene3D" id="3.40.630.30">
    <property type="match status" value="1"/>
</dbReference>
<dbReference type="RefSeq" id="WP_075035702.1">
    <property type="nucleotide sequence ID" value="NZ_FOSB01000003.1"/>
</dbReference>
<evidence type="ECO:0000259" key="1">
    <source>
        <dbReference type="PROSITE" id="PS51186"/>
    </source>
</evidence>
<dbReference type="Pfam" id="PF13420">
    <property type="entry name" value="Acetyltransf_4"/>
    <property type="match status" value="1"/>
</dbReference>
<protein>
    <submittedName>
        <fullName evidence="2">Protein N-acetyltransferase, RimJ/RimL family</fullName>
    </submittedName>
</protein>
<dbReference type="GO" id="GO:0016747">
    <property type="term" value="F:acyltransferase activity, transferring groups other than amino-acyl groups"/>
    <property type="evidence" value="ECO:0007669"/>
    <property type="project" value="InterPro"/>
</dbReference>
<dbReference type="SUPFAM" id="SSF55729">
    <property type="entry name" value="Acyl-CoA N-acyltransferases (Nat)"/>
    <property type="match status" value="1"/>
</dbReference>
<name>A0A1I3SS86_HALDA</name>
<dbReference type="PROSITE" id="PS51186">
    <property type="entry name" value="GNAT"/>
    <property type="match status" value="1"/>
</dbReference>
<dbReference type="OrthoDB" id="9773249at2"/>
<dbReference type="EMBL" id="FOSB01000003">
    <property type="protein sequence ID" value="SFJ61638.1"/>
    <property type="molecule type" value="Genomic_DNA"/>
</dbReference>
<reference evidence="3" key="1">
    <citation type="submission" date="2016-10" db="EMBL/GenBank/DDBJ databases">
        <authorList>
            <person name="Varghese N."/>
            <person name="Submissions S."/>
        </authorList>
    </citation>
    <scope>NUCLEOTIDE SEQUENCE [LARGE SCALE GENOMIC DNA]</scope>
    <source>
        <strain evidence="3">CGMCC 1.3704</strain>
    </source>
</reference>
<evidence type="ECO:0000313" key="2">
    <source>
        <dbReference type="EMBL" id="SFJ61638.1"/>
    </source>
</evidence>
<sequence>MIRAANVNDAPAYRTLIQSLEAETDYLLFGKGERKWSVEQVEELLEKLEQAETSIIFLSEEEEEILGHVTVLGGGAPRNGHVGNVITGVLQKKKGTGMATKLFNHLFKWALEVGITRLELTVMVHNERAIRFYERMGFEKEGVKRNSLVVRGTPVDEYMMAKILV</sequence>
<keyword evidence="2" id="KW-0808">Transferase</keyword>
<dbReference type="AlphaFoldDB" id="A0A1I3SS86"/>
<dbReference type="Proteomes" id="UP000183557">
    <property type="component" value="Unassembled WGS sequence"/>
</dbReference>
<dbReference type="InterPro" id="IPR016181">
    <property type="entry name" value="Acyl_CoA_acyltransferase"/>
</dbReference>
<evidence type="ECO:0000313" key="3">
    <source>
        <dbReference type="Proteomes" id="UP000183557"/>
    </source>
</evidence>